<feature type="domain" description="MmeI-like N-terminal" evidence="1">
    <location>
        <begin position="11"/>
        <end position="106"/>
    </location>
</feature>
<proteinExistence type="predicted"/>
<dbReference type="AlphaFoldDB" id="A0A501XV82"/>
<evidence type="ECO:0000259" key="1">
    <source>
        <dbReference type="Pfam" id="PF20464"/>
    </source>
</evidence>
<gene>
    <name evidence="2" type="ORF">FJQ54_01575</name>
</gene>
<keyword evidence="3" id="KW-1185">Reference proteome</keyword>
<dbReference type="RefSeq" id="WP_140926528.1">
    <property type="nucleotide sequence ID" value="NZ_VFSU01000010.1"/>
</dbReference>
<dbReference type="Pfam" id="PF20464">
    <property type="entry name" value="MmeI_N"/>
    <property type="match status" value="1"/>
</dbReference>
<accession>A0A501XV82</accession>
<organism evidence="2 3">
    <name type="scientific">Sandaracinobacter neustonicus</name>
    <dbReference type="NCBI Taxonomy" id="1715348"/>
    <lineage>
        <taxon>Bacteria</taxon>
        <taxon>Pseudomonadati</taxon>
        <taxon>Pseudomonadota</taxon>
        <taxon>Alphaproteobacteria</taxon>
        <taxon>Sphingomonadales</taxon>
        <taxon>Sphingosinicellaceae</taxon>
        <taxon>Sandaracinobacter</taxon>
    </lineage>
</organism>
<evidence type="ECO:0000313" key="3">
    <source>
        <dbReference type="Proteomes" id="UP000319897"/>
    </source>
</evidence>
<evidence type="ECO:0000313" key="2">
    <source>
        <dbReference type="EMBL" id="TPE64491.1"/>
    </source>
</evidence>
<dbReference type="Proteomes" id="UP000319897">
    <property type="component" value="Unassembled WGS sequence"/>
</dbReference>
<dbReference type="OrthoDB" id="9806213at2"/>
<protein>
    <recommendedName>
        <fullName evidence="1">MmeI-like N-terminal domain-containing protein</fullName>
    </recommendedName>
</protein>
<reference evidence="2 3" key="1">
    <citation type="submission" date="2019-06" db="EMBL/GenBank/DDBJ databases">
        <authorList>
            <person name="Lee I."/>
            <person name="Jang G.I."/>
            <person name="Hwang C.Y."/>
        </authorList>
    </citation>
    <scope>NUCLEOTIDE SEQUENCE [LARGE SCALE GENOMIC DNA]</scope>
    <source>
        <strain evidence="2 3">PAMC 28131</strain>
    </source>
</reference>
<sequence length="109" mass="13081">MRLSWNEVRARAAKFAREHADDKDERSQSQRFWIDFFDIFGLDSRRVTTFEKRVQQLDATKRGFIDLYWPGTLIIEHKSAGRDLLSATKQALDYFDWLSEKERFRYGAR</sequence>
<name>A0A501XV82_9SPHN</name>
<dbReference type="InterPro" id="IPR046817">
    <property type="entry name" value="MmeI_N"/>
</dbReference>
<comment type="caution">
    <text evidence="2">The sequence shown here is derived from an EMBL/GenBank/DDBJ whole genome shotgun (WGS) entry which is preliminary data.</text>
</comment>
<dbReference type="EMBL" id="VFSU01000010">
    <property type="protein sequence ID" value="TPE64491.1"/>
    <property type="molecule type" value="Genomic_DNA"/>
</dbReference>